<dbReference type="Gene3D" id="1.10.10.60">
    <property type="entry name" value="Homeodomain-like"/>
    <property type="match status" value="2"/>
</dbReference>
<dbReference type="InterPro" id="IPR017930">
    <property type="entry name" value="Myb_dom"/>
</dbReference>
<dbReference type="SMART" id="SM00717">
    <property type="entry name" value="SANT"/>
    <property type="match status" value="2"/>
</dbReference>
<dbReference type="GO" id="GO:0005634">
    <property type="term" value="C:nucleus"/>
    <property type="evidence" value="ECO:0007669"/>
    <property type="project" value="UniProtKB-SubCell"/>
</dbReference>
<evidence type="ECO:0000313" key="8">
    <source>
        <dbReference type="EMBL" id="KAK7854864.1"/>
    </source>
</evidence>
<dbReference type="AlphaFoldDB" id="A0AAW0LVH5"/>
<evidence type="ECO:0000256" key="5">
    <source>
        <dbReference type="SAM" id="MobiDB-lite"/>
    </source>
</evidence>
<feature type="domain" description="Myb-like" evidence="6">
    <location>
        <begin position="70"/>
        <end position="120"/>
    </location>
</feature>
<name>A0AAW0LVH5_QUESU</name>
<dbReference type="PANTHER" id="PTHR47999">
    <property type="entry name" value="TRANSCRIPTION FACTOR MYB8-RELATED-RELATED"/>
    <property type="match status" value="1"/>
</dbReference>
<keyword evidence="9" id="KW-1185">Reference proteome</keyword>
<gene>
    <name evidence="8" type="primary">MYB15_2</name>
    <name evidence="8" type="ORF">CFP56_030578</name>
</gene>
<dbReference type="PANTHER" id="PTHR47999:SF9">
    <property type="entry name" value="TRANSCRIPTION REPRESSOR MYB5-LIKE"/>
    <property type="match status" value="1"/>
</dbReference>
<dbReference type="CDD" id="cd00167">
    <property type="entry name" value="SANT"/>
    <property type="match status" value="2"/>
</dbReference>
<keyword evidence="4" id="KW-0539">Nucleus</keyword>
<reference evidence="8 9" key="1">
    <citation type="journal article" date="2018" name="Sci. Data">
        <title>The draft genome sequence of cork oak.</title>
        <authorList>
            <person name="Ramos A.M."/>
            <person name="Usie A."/>
            <person name="Barbosa P."/>
            <person name="Barros P.M."/>
            <person name="Capote T."/>
            <person name="Chaves I."/>
            <person name="Simoes F."/>
            <person name="Abreu I."/>
            <person name="Carrasquinho I."/>
            <person name="Faro C."/>
            <person name="Guimaraes J.B."/>
            <person name="Mendonca D."/>
            <person name="Nobrega F."/>
            <person name="Rodrigues L."/>
            <person name="Saibo N.J.M."/>
            <person name="Varela M.C."/>
            <person name="Egas C."/>
            <person name="Matos J."/>
            <person name="Miguel C.M."/>
            <person name="Oliveira M.M."/>
            <person name="Ricardo C.P."/>
            <person name="Goncalves S."/>
        </authorList>
    </citation>
    <scope>NUCLEOTIDE SEQUENCE [LARGE SCALE GENOMIC DNA]</scope>
    <source>
        <strain evidence="9">cv. HL8</strain>
    </source>
</reference>
<comment type="caution">
    <text evidence="8">The sequence shown here is derived from an EMBL/GenBank/DDBJ whole genome shotgun (WGS) entry which is preliminary data.</text>
</comment>
<evidence type="ECO:0000313" key="9">
    <source>
        <dbReference type="Proteomes" id="UP000237347"/>
    </source>
</evidence>
<dbReference type="PROSITE" id="PS51294">
    <property type="entry name" value="HTH_MYB"/>
    <property type="match status" value="2"/>
</dbReference>
<organism evidence="8 9">
    <name type="scientific">Quercus suber</name>
    <name type="common">Cork oak</name>
    <dbReference type="NCBI Taxonomy" id="58331"/>
    <lineage>
        <taxon>Eukaryota</taxon>
        <taxon>Viridiplantae</taxon>
        <taxon>Streptophyta</taxon>
        <taxon>Embryophyta</taxon>
        <taxon>Tracheophyta</taxon>
        <taxon>Spermatophyta</taxon>
        <taxon>Magnoliopsida</taxon>
        <taxon>eudicotyledons</taxon>
        <taxon>Gunneridae</taxon>
        <taxon>Pentapetalae</taxon>
        <taxon>rosids</taxon>
        <taxon>fabids</taxon>
        <taxon>Fagales</taxon>
        <taxon>Fagaceae</taxon>
        <taxon>Quercus</taxon>
    </lineage>
</organism>
<dbReference type="EMBL" id="PKMF04000051">
    <property type="protein sequence ID" value="KAK7854864.1"/>
    <property type="molecule type" value="Genomic_DNA"/>
</dbReference>
<keyword evidence="3" id="KW-0238">DNA-binding</keyword>
<comment type="subcellular location">
    <subcellularLocation>
        <location evidence="1">Nucleus</location>
    </subcellularLocation>
</comment>
<feature type="domain" description="HTH myb-type" evidence="7">
    <location>
        <begin position="9"/>
        <end position="69"/>
    </location>
</feature>
<accession>A0AAW0LVH5</accession>
<dbReference type="Pfam" id="PF00249">
    <property type="entry name" value="Myb_DNA-binding"/>
    <property type="match status" value="2"/>
</dbReference>
<dbReference type="Proteomes" id="UP000237347">
    <property type="component" value="Unassembled WGS sequence"/>
</dbReference>
<sequence>MGRAPCCSKIGMNRGPWTPKEDTLLVNYIKAHGEGHWRSLPKNADLLFSVLEGLLRCGKSCRLRWLNYLRPDIKRGNIAADEEDLIIRLHSLLGNRWSLIAARLPGRTDNEIKNYWNSHLSKKVKNSVKNVQNDHKGASNCVQVPNRRKKKNDNQDNSNGEMIIKTKVHQPKAVRISPFSITRNNSIESMVGGSSSNGDGSNNNNGLDHAEALNCPWFWSDHKDADINGGEALVCENNHSDFVNDYDDACYFSCQNYSEATENMLDKIYEEYQQLLEDENELPLDSFVKSLLI</sequence>
<dbReference type="InterPro" id="IPR001005">
    <property type="entry name" value="SANT/Myb"/>
</dbReference>
<evidence type="ECO:0000259" key="7">
    <source>
        <dbReference type="PROSITE" id="PS51294"/>
    </source>
</evidence>
<feature type="domain" description="Myb-like" evidence="6">
    <location>
        <begin position="9"/>
        <end position="69"/>
    </location>
</feature>
<evidence type="ECO:0000256" key="2">
    <source>
        <dbReference type="ARBA" id="ARBA00022737"/>
    </source>
</evidence>
<keyword evidence="2" id="KW-0677">Repeat</keyword>
<dbReference type="FunFam" id="1.10.10.60:FF:000001">
    <property type="entry name" value="MYB-related transcription factor"/>
    <property type="match status" value="1"/>
</dbReference>
<dbReference type="GO" id="GO:0003677">
    <property type="term" value="F:DNA binding"/>
    <property type="evidence" value="ECO:0007669"/>
    <property type="project" value="UniProtKB-KW"/>
</dbReference>
<evidence type="ECO:0000256" key="3">
    <source>
        <dbReference type="ARBA" id="ARBA00023125"/>
    </source>
</evidence>
<evidence type="ECO:0000256" key="4">
    <source>
        <dbReference type="ARBA" id="ARBA00023242"/>
    </source>
</evidence>
<dbReference type="InterPro" id="IPR009057">
    <property type="entry name" value="Homeodomain-like_sf"/>
</dbReference>
<dbReference type="InterPro" id="IPR015495">
    <property type="entry name" value="Myb_TF_plants"/>
</dbReference>
<evidence type="ECO:0000259" key="6">
    <source>
        <dbReference type="PROSITE" id="PS50090"/>
    </source>
</evidence>
<protein>
    <submittedName>
        <fullName evidence="8">Transcription factor myb15</fullName>
    </submittedName>
</protein>
<feature type="region of interest" description="Disordered" evidence="5">
    <location>
        <begin position="132"/>
        <end position="160"/>
    </location>
</feature>
<evidence type="ECO:0000256" key="1">
    <source>
        <dbReference type="ARBA" id="ARBA00004123"/>
    </source>
</evidence>
<dbReference type="SUPFAM" id="SSF46689">
    <property type="entry name" value="Homeodomain-like"/>
    <property type="match status" value="1"/>
</dbReference>
<proteinExistence type="predicted"/>
<feature type="domain" description="HTH myb-type" evidence="7">
    <location>
        <begin position="70"/>
        <end position="124"/>
    </location>
</feature>
<dbReference type="PROSITE" id="PS50090">
    <property type="entry name" value="MYB_LIKE"/>
    <property type="match status" value="2"/>
</dbReference>